<dbReference type="InterPro" id="IPR036890">
    <property type="entry name" value="HATPase_C_sf"/>
</dbReference>
<evidence type="ECO:0000259" key="6">
    <source>
        <dbReference type="Pfam" id="PF02518"/>
    </source>
</evidence>
<protein>
    <submittedName>
        <fullName evidence="8">Sensor histidine kinase</fullName>
    </submittedName>
</protein>
<evidence type="ECO:0000256" key="5">
    <source>
        <dbReference type="SAM" id="Phobius"/>
    </source>
</evidence>
<gene>
    <name evidence="8" type="ORF">AVDCRST_MAG03-2177</name>
</gene>
<feature type="transmembrane region" description="Helical" evidence="5">
    <location>
        <begin position="171"/>
        <end position="190"/>
    </location>
</feature>
<feature type="transmembrane region" description="Helical" evidence="5">
    <location>
        <begin position="141"/>
        <end position="159"/>
    </location>
</feature>
<dbReference type="Pfam" id="PF02518">
    <property type="entry name" value="HATPase_c"/>
    <property type="match status" value="1"/>
</dbReference>
<evidence type="ECO:0000259" key="7">
    <source>
        <dbReference type="Pfam" id="PF07730"/>
    </source>
</evidence>
<dbReference type="SUPFAM" id="SSF55874">
    <property type="entry name" value="ATPase domain of HSP90 chaperone/DNA topoisomerase II/histidine kinase"/>
    <property type="match status" value="1"/>
</dbReference>
<keyword evidence="5" id="KW-0812">Transmembrane</keyword>
<feature type="region of interest" description="Disordered" evidence="4">
    <location>
        <begin position="1"/>
        <end position="21"/>
    </location>
</feature>
<evidence type="ECO:0000313" key="8">
    <source>
        <dbReference type="EMBL" id="CAA9415165.1"/>
    </source>
</evidence>
<keyword evidence="5" id="KW-1133">Transmembrane helix</keyword>
<dbReference type="PANTHER" id="PTHR24421:SF63">
    <property type="entry name" value="SENSOR HISTIDINE KINASE DESK"/>
    <property type="match status" value="1"/>
</dbReference>
<keyword evidence="1" id="KW-0808">Transferase</keyword>
<feature type="compositionally biased region" description="Basic and acidic residues" evidence="4">
    <location>
        <begin position="348"/>
        <end position="358"/>
    </location>
</feature>
<proteinExistence type="predicted"/>
<feature type="compositionally biased region" description="Polar residues" evidence="4">
    <location>
        <begin position="1"/>
        <end position="10"/>
    </location>
</feature>
<evidence type="ECO:0000256" key="4">
    <source>
        <dbReference type="SAM" id="MobiDB-lite"/>
    </source>
</evidence>
<dbReference type="Gene3D" id="3.30.565.10">
    <property type="entry name" value="Histidine kinase-like ATPase, C-terminal domain"/>
    <property type="match status" value="1"/>
</dbReference>
<organism evidence="8">
    <name type="scientific">uncultured Rubrobacteraceae bacterium</name>
    <dbReference type="NCBI Taxonomy" id="349277"/>
    <lineage>
        <taxon>Bacteria</taxon>
        <taxon>Bacillati</taxon>
        <taxon>Actinomycetota</taxon>
        <taxon>Rubrobacteria</taxon>
        <taxon>Rubrobacterales</taxon>
        <taxon>Rubrobacteraceae</taxon>
        <taxon>environmental samples</taxon>
    </lineage>
</organism>
<dbReference type="AlphaFoldDB" id="A0A6J4PI40"/>
<feature type="domain" description="Histidine kinase/HSP90-like ATPase" evidence="6">
    <location>
        <begin position="322"/>
        <end position="404"/>
    </location>
</feature>
<evidence type="ECO:0000256" key="2">
    <source>
        <dbReference type="ARBA" id="ARBA00022777"/>
    </source>
</evidence>
<dbReference type="InterPro" id="IPR050482">
    <property type="entry name" value="Sensor_HK_TwoCompSys"/>
</dbReference>
<dbReference type="GO" id="GO:0000155">
    <property type="term" value="F:phosphorelay sensor kinase activity"/>
    <property type="evidence" value="ECO:0007669"/>
    <property type="project" value="InterPro"/>
</dbReference>
<dbReference type="InterPro" id="IPR011712">
    <property type="entry name" value="Sig_transdc_His_kin_sub3_dim/P"/>
</dbReference>
<dbReference type="GO" id="GO:0016020">
    <property type="term" value="C:membrane"/>
    <property type="evidence" value="ECO:0007669"/>
    <property type="project" value="InterPro"/>
</dbReference>
<dbReference type="CDD" id="cd16917">
    <property type="entry name" value="HATPase_UhpB-NarQ-NarX-like"/>
    <property type="match status" value="1"/>
</dbReference>
<feature type="transmembrane region" description="Helical" evidence="5">
    <location>
        <begin position="102"/>
        <end position="120"/>
    </location>
</feature>
<name>A0A6J4PI40_9ACTN</name>
<dbReference type="GO" id="GO:0046983">
    <property type="term" value="F:protein dimerization activity"/>
    <property type="evidence" value="ECO:0007669"/>
    <property type="project" value="InterPro"/>
</dbReference>
<feature type="region of interest" description="Disordered" evidence="4">
    <location>
        <begin position="348"/>
        <end position="370"/>
    </location>
</feature>
<dbReference type="PANTHER" id="PTHR24421">
    <property type="entry name" value="NITRATE/NITRITE SENSOR PROTEIN NARX-RELATED"/>
    <property type="match status" value="1"/>
</dbReference>
<keyword evidence="5" id="KW-0472">Membrane</keyword>
<dbReference type="Pfam" id="PF07730">
    <property type="entry name" value="HisKA_3"/>
    <property type="match status" value="1"/>
</dbReference>
<feature type="transmembrane region" description="Helical" evidence="5">
    <location>
        <begin position="33"/>
        <end position="53"/>
    </location>
</feature>
<feature type="domain" description="Signal transduction histidine kinase subgroup 3 dimerisation and phosphoacceptor" evidence="7">
    <location>
        <begin position="214"/>
        <end position="282"/>
    </location>
</feature>
<reference evidence="8" key="1">
    <citation type="submission" date="2020-02" db="EMBL/GenBank/DDBJ databases">
        <authorList>
            <person name="Meier V. D."/>
        </authorList>
    </citation>
    <scope>NUCLEOTIDE SEQUENCE</scope>
    <source>
        <strain evidence="8">AVDCRST_MAG03</strain>
    </source>
</reference>
<feature type="transmembrane region" description="Helical" evidence="5">
    <location>
        <begin position="60"/>
        <end position="82"/>
    </location>
</feature>
<dbReference type="Gene3D" id="1.20.5.1930">
    <property type="match status" value="1"/>
</dbReference>
<evidence type="ECO:0000256" key="1">
    <source>
        <dbReference type="ARBA" id="ARBA00022679"/>
    </source>
</evidence>
<dbReference type="EMBL" id="CADCUT010000132">
    <property type="protein sequence ID" value="CAA9415165.1"/>
    <property type="molecule type" value="Genomic_DNA"/>
</dbReference>
<keyword evidence="3" id="KW-0902">Two-component regulatory system</keyword>
<sequence>MAQATNSEQPTSPPGGNAARIDDATPHEVLPSAWPLFTAVWLLFPVGFVIQVLRTTSLSPLQLLTLFTSLAAFLAVFLWLMLRYPFPAAGLTARELRVRVGLLLALAILALYLELAYGNGVPYRFMYVVVAAAVTLPTRKAAWTVAVTAVVAGVVYEVAAGGDTLATTWRSIVPFPLIGIGMIAVSRLVVTVRELQAARREIAQLAAAEAVAEERLRFARDLHDLLGHSLSLIVLKSTLAGRLMPPGPEAERAAREAQDIEEVARQALGEVRDAVAGYRRPTLEGELAGAREVLEAAGIDCHIEGDIGVVPEAMEAVLAWSVREGATNVVRHSRAERCEIRLTSDEEEVRVEVDDDGRGPSPAEASGGTGLAGLAERVAASGGGFEAASLPAGGFRLRVSLPLRNGTPSTFEPASGITGS</sequence>
<dbReference type="InterPro" id="IPR003594">
    <property type="entry name" value="HATPase_dom"/>
</dbReference>
<accession>A0A6J4PI40</accession>
<evidence type="ECO:0000256" key="3">
    <source>
        <dbReference type="ARBA" id="ARBA00023012"/>
    </source>
</evidence>
<keyword evidence="2 8" id="KW-0418">Kinase</keyword>